<accession>A0AAJ6AI27</accession>
<dbReference type="InterPro" id="IPR037069">
    <property type="entry name" value="AcylCoA_DH/ox_N_sf"/>
</dbReference>
<evidence type="ECO:0000313" key="2">
    <source>
        <dbReference type="Proteomes" id="UP001224674"/>
    </source>
</evidence>
<evidence type="ECO:0000313" key="1">
    <source>
        <dbReference type="EMBL" id="WGH92689.1"/>
    </source>
</evidence>
<dbReference type="InterPro" id="IPR009100">
    <property type="entry name" value="AcylCoA_DH/oxidase_NM_dom_sf"/>
</dbReference>
<dbReference type="Gene3D" id="1.20.140.10">
    <property type="entry name" value="Butyryl-CoA Dehydrogenase, subunit A, domain 3"/>
    <property type="match status" value="1"/>
</dbReference>
<dbReference type="Proteomes" id="UP001224674">
    <property type="component" value="Chromosome"/>
</dbReference>
<gene>
    <name evidence="1" type="ORF">QDX21_10340</name>
</gene>
<dbReference type="GO" id="GO:0050660">
    <property type="term" value="F:flavin adenine dinucleotide binding"/>
    <property type="evidence" value="ECO:0007669"/>
    <property type="project" value="InterPro"/>
</dbReference>
<reference evidence="1 2" key="1">
    <citation type="submission" date="2023-03" db="EMBL/GenBank/DDBJ databases">
        <title>Complete genome sequences of several Auritidibacter ignavus strains isolated from ear infections.</title>
        <authorList>
            <person name="Baehr T."/>
            <person name="Baumhoegger A.M."/>
        </authorList>
    </citation>
    <scope>NUCLEOTIDE SEQUENCE [LARGE SCALE GENOMIC DNA]</scope>
    <source>
        <strain evidence="1 2">BABAE-6</strain>
    </source>
</reference>
<organism evidence="1 2">
    <name type="scientific">Auritidibacter ignavus</name>
    <dbReference type="NCBI Taxonomy" id="678932"/>
    <lineage>
        <taxon>Bacteria</taxon>
        <taxon>Bacillati</taxon>
        <taxon>Actinomycetota</taxon>
        <taxon>Actinomycetes</taxon>
        <taxon>Micrococcales</taxon>
        <taxon>Micrococcaceae</taxon>
        <taxon>Auritidibacter</taxon>
    </lineage>
</organism>
<name>A0AAJ6AI27_9MICC</name>
<dbReference type="InterPro" id="IPR046373">
    <property type="entry name" value="Acyl-CoA_Oxase/DH_mid-dom_sf"/>
</dbReference>
<dbReference type="Gene3D" id="1.10.540.10">
    <property type="entry name" value="Acyl-CoA dehydrogenase/oxidase, N-terminal domain"/>
    <property type="match status" value="1"/>
</dbReference>
<keyword evidence="2" id="KW-1185">Reference proteome</keyword>
<dbReference type="RefSeq" id="WP_279674669.1">
    <property type="nucleotide sequence ID" value="NZ_CP122566.1"/>
</dbReference>
<dbReference type="Gene3D" id="2.40.110.10">
    <property type="entry name" value="Butyryl-CoA Dehydrogenase, subunit A, domain 2"/>
    <property type="match status" value="1"/>
</dbReference>
<keyword evidence="1" id="KW-0560">Oxidoreductase</keyword>
<dbReference type="GO" id="GO:0003995">
    <property type="term" value="F:acyl-CoA dehydrogenase activity"/>
    <property type="evidence" value="ECO:0007669"/>
    <property type="project" value="TreeGrafter"/>
</dbReference>
<dbReference type="SUPFAM" id="SSF47203">
    <property type="entry name" value="Acyl-CoA dehydrogenase C-terminal domain-like"/>
    <property type="match status" value="1"/>
</dbReference>
<dbReference type="EC" id="1.-.-.-" evidence="1"/>
<dbReference type="SUPFAM" id="SSF56645">
    <property type="entry name" value="Acyl-CoA dehydrogenase NM domain-like"/>
    <property type="match status" value="1"/>
</dbReference>
<dbReference type="EMBL" id="CP122566">
    <property type="protein sequence ID" value="WGH92689.1"/>
    <property type="molecule type" value="Genomic_DNA"/>
</dbReference>
<dbReference type="AlphaFoldDB" id="A0AAJ6AI27"/>
<sequence>MANTVLDKYLPPVDLPEDLLDEVREHATAVDSGDSLARAVLPRLGAAGLIGLGAPNNRDGSLPSQVAVIAHLAGISLSVAFGLWGHRMSIEYLSLAGTDFAQHQLAELLEGTKPGISGMASAFRAFAGAGPVDLEAQRTEGGFRISGTVPWASNLYEDALLVTAARVADDGDLIVIAFPLTAPGVRVGKDLDLLALKGTASTYVTVEDVFLPEEQVLSHEFREFMGTCRPSFGLLQSSFCLGLAQASLDNAQARLDKGLNNMFATDIRQAADRLDQLTHTIADYAQRVGTDRAPDRRAVLAARLEAGQTAVELASLEIKTAGGKGYVTTSDANRRYREATFLPVQSPSEAQLRWELEKGH</sequence>
<proteinExistence type="predicted"/>
<protein>
    <submittedName>
        <fullName evidence="1">Acyl-CoA/acyl-ACP dehydrogenase</fullName>
        <ecNumber evidence="1">1.-.-.-</ecNumber>
    </submittedName>
</protein>
<dbReference type="InterPro" id="IPR036250">
    <property type="entry name" value="AcylCo_DH-like_C"/>
</dbReference>
<dbReference type="PANTHER" id="PTHR43884">
    <property type="entry name" value="ACYL-COA DEHYDROGENASE"/>
    <property type="match status" value="1"/>
</dbReference>
<dbReference type="PANTHER" id="PTHR43884:SF12">
    <property type="entry name" value="ISOVALERYL-COA DEHYDROGENASE, MITOCHONDRIAL-RELATED"/>
    <property type="match status" value="1"/>
</dbReference>